<dbReference type="Proteomes" id="UP000069831">
    <property type="component" value="Unassembled WGS sequence"/>
</dbReference>
<dbReference type="Proteomes" id="UP000072003">
    <property type="component" value="Unassembled WGS sequence"/>
</dbReference>
<evidence type="ECO:0000313" key="5">
    <source>
        <dbReference type="EMBL" id="CYX61799.1"/>
    </source>
</evidence>
<feature type="transmembrane region" description="Helical" evidence="1">
    <location>
        <begin position="34"/>
        <end position="49"/>
    </location>
</feature>
<evidence type="ECO:0000313" key="9">
    <source>
        <dbReference type="Proteomes" id="UP000074356"/>
    </source>
</evidence>
<dbReference type="Proteomes" id="UP000075182">
    <property type="component" value="Unassembled WGS sequence"/>
</dbReference>
<evidence type="ECO:0000313" key="10">
    <source>
        <dbReference type="Proteomes" id="UP000075182"/>
    </source>
</evidence>
<evidence type="ECO:0000313" key="4">
    <source>
        <dbReference type="EMBL" id="CYV79315.1"/>
    </source>
</evidence>
<keyword evidence="1" id="KW-0812">Transmembrane</keyword>
<evidence type="ECO:0000313" key="6">
    <source>
        <dbReference type="EMBL" id="NQP83375.1"/>
    </source>
</evidence>
<dbReference type="Proteomes" id="UP000748881">
    <property type="component" value="Unassembled WGS sequence"/>
</dbReference>
<evidence type="ECO:0000256" key="1">
    <source>
        <dbReference type="SAM" id="Phobius"/>
    </source>
</evidence>
<feature type="transmembrane region" description="Helical" evidence="1">
    <location>
        <begin position="138"/>
        <end position="157"/>
    </location>
</feature>
<sequence>MLKKYAWPLASLILTGAIWFLTPASDPTWIKNSIFAGFLIYLLLLFLFISKLPKPDPDEPFYFGLSEKIYTVTLLAAMGIYGKGIWVITPATNPSWIKDVFLGFGLFLLMAFFLYFAFKKVDEKPDDRFYTNLAKAACLSLCLVLLSLMILTIITFFQPFTLTAGMILIFSATMILAFDFAFFFFEKRGG</sequence>
<dbReference type="AlphaFoldDB" id="A0A0M9FKJ9"/>
<dbReference type="RefSeq" id="WP_024399554.1">
    <property type="nucleotide sequence ID" value="NZ_BCCM01000004.1"/>
</dbReference>
<dbReference type="EMBL" id="JABLKP010000007">
    <property type="protein sequence ID" value="NQP83375.1"/>
    <property type="molecule type" value="Genomic_DNA"/>
</dbReference>
<keyword evidence="1" id="KW-1133">Transmembrane helix</keyword>
<evidence type="ECO:0000313" key="7">
    <source>
        <dbReference type="Proteomes" id="UP000069831"/>
    </source>
</evidence>
<evidence type="ECO:0000313" key="8">
    <source>
        <dbReference type="Proteomes" id="UP000072003"/>
    </source>
</evidence>
<feature type="transmembrane region" description="Helical" evidence="1">
    <location>
        <begin position="163"/>
        <end position="185"/>
    </location>
</feature>
<dbReference type="EMBL" id="FIMD01000005">
    <property type="protein sequence ID" value="CYX61799.1"/>
    <property type="molecule type" value="Genomic_DNA"/>
</dbReference>
<dbReference type="EMBL" id="FIIB01000002">
    <property type="protein sequence ID" value="CYV38398.1"/>
    <property type="molecule type" value="Genomic_DNA"/>
</dbReference>
<gene>
    <name evidence="3" type="ORF">ERS132440_00335</name>
    <name evidence="4" type="ORF">ERS132457_00922</name>
    <name evidence="2" type="ORF">ERS132462_00970</name>
    <name evidence="5" type="ORF">ERS132536_00955</name>
    <name evidence="6" type="ORF">HO898_06460</name>
</gene>
<name>A0A0M9FKJ9_STRSU</name>
<dbReference type="PATRIC" id="fig|1307.472.peg.790"/>
<evidence type="ECO:0000313" key="3">
    <source>
        <dbReference type="EMBL" id="CYV38398.1"/>
    </source>
</evidence>
<dbReference type="Proteomes" id="UP000074356">
    <property type="component" value="Unassembled WGS sequence"/>
</dbReference>
<feature type="transmembrane region" description="Helical" evidence="1">
    <location>
        <begin position="100"/>
        <end position="118"/>
    </location>
</feature>
<accession>A0A0M9FKJ9</accession>
<reference evidence="6" key="2">
    <citation type="submission" date="2020-05" db="EMBL/GenBank/DDBJ databases">
        <title>Linking phenotype, genotype and ecology: antimicrobial resistance in the zoonotic pathogen Streptococcus suis.</title>
        <authorList>
            <person name="Hadjirin N.F."/>
            <person name="Miller E.L."/>
            <person name="Murray G.R."/>
            <person name="Yen P.L.K."/>
            <person name="Phuc H.D."/>
            <person name="Wileman T.M."/>
            <person name="Hernandez-Garcia J."/>
            <person name="Williamson S.M."/>
            <person name="Parkhill J."/>
            <person name="Maskell D.J."/>
            <person name="Zhou R."/>
            <person name="Fittipaldi N."/>
            <person name="Gottschalk M."/>
            <person name="Tucker A.D.W."/>
            <person name="Hoa N.T."/>
            <person name="Welch J."/>
            <person name="Weinert L.A."/>
        </authorList>
    </citation>
    <scope>NUCLEOTIDE SEQUENCE</scope>
    <source>
        <strain evidence="6">TMW_SS111</strain>
    </source>
</reference>
<organism evidence="3 9">
    <name type="scientific">Streptococcus suis</name>
    <dbReference type="NCBI Taxonomy" id="1307"/>
    <lineage>
        <taxon>Bacteria</taxon>
        <taxon>Bacillati</taxon>
        <taxon>Bacillota</taxon>
        <taxon>Bacilli</taxon>
        <taxon>Lactobacillales</taxon>
        <taxon>Streptococcaceae</taxon>
        <taxon>Streptococcus</taxon>
    </lineage>
</organism>
<feature type="transmembrane region" description="Helical" evidence="1">
    <location>
        <begin position="69"/>
        <end position="88"/>
    </location>
</feature>
<protein>
    <submittedName>
        <fullName evidence="3">Protein of uncharacterized function (DUF3796)</fullName>
    </submittedName>
</protein>
<dbReference type="EMBL" id="FIIR01000007">
    <property type="protein sequence ID" value="CYV79315.1"/>
    <property type="molecule type" value="Genomic_DNA"/>
</dbReference>
<dbReference type="EMBL" id="FIFN01000007">
    <property type="protein sequence ID" value="CYU08304.1"/>
    <property type="molecule type" value="Genomic_DNA"/>
</dbReference>
<keyword evidence="1" id="KW-0472">Membrane</keyword>
<reference evidence="7 8" key="1">
    <citation type="submission" date="2016-02" db="EMBL/GenBank/DDBJ databases">
        <authorList>
            <consortium name="Pathogen Informatics"/>
        </authorList>
    </citation>
    <scope>NUCLEOTIDE SEQUENCE [LARGE SCALE GENOMIC DNA]</scope>
    <source>
        <strain evidence="2 8">LSS100</strain>
        <strain evidence="3 9">LSS78</strain>
        <strain evidence="4 7">LSS95</strain>
        <strain evidence="5 10">SS999</strain>
    </source>
</reference>
<proteinExistence type="predicted"/>
<evidence type="ECO:0000313" key="2">
    <source>
        <dbReference type="EMBL" id="CYU08304.1"/>
    </source>
</evidence>